<protein>
    <submittedName>
        <fullName evidence="4">Uncharacterized protein</fullName>
    </submittedName>
</protein>
<feature type="transmembrane region" description="Helical" evidence="3">
    <location>
        <begin position="33"/>
        <end position="54"/>
    </location>
</feature>
<dbReference type="AlphaFoldDB" id="A0A834JPF2"/>
<comment type="caution">
    <text evidence="4">The sequence shown here is derived from an EMBL/GenBank/DDBJ whole genome shotgun (WGS) entry which is preliminary data.</text>
</comment>
<feature type="coiled-coil region" evidence="1">
    <location>
        <begin position="100"/>
        <end position="134"/>
    </location>
</feature>
<reference evidence="4" key="1">
    <citation type="journal article" date="2020" name="G3 (Bethesda)">
        <title>High-Quality Assemblies for Three Invasive Social Wasps from the &lt;i&gt;Vespula&lt;/i&gt; Genus.</title>
        <authorList>
            <person name="Harrop T.W.R."/>
            <person name="Guhlin J."/>
            <person name="McLaughlin G.M."/>
            <person name="Permina E."/>
            <person name="Stockwell P."/>
            <person name="Gilligan J."/>
            <person name="Le Lec M.F."/>
            <person name="Gruber M.A.M."/>
            <person name="Quinn O."/>
            <person name="Lovegrove M."/>
            <person name="Duncan E.J."/>
            <person name="Remnant E.J."/>
            <person name="Van Eeckhoven J."/>
            <person name="Graham B."/>
            <person name="Knapp R.A."/>
            <person name="Langford K.W."/>
            <person name="Kronenberg Z."/>
            <person name="Press M.O."/>
            <person name="Eacker S.M."/>
            <person name="Wilson-Rankin E.E."/>
            <person name="Purcell J."/>
            <person name="Lester P.J."/>
            <person name="Dearden P.K."/>
        </authorList>
    </citation>
    <scope>NUCLEOTIDE SEQUENCE</scope>
    <source>
        <strain evidence="4">Marl-1</strain>
    </source>
</reference>
<keyword evidence="3" id="KW-1133">Transmembrane helix</keyword>
<evidence type="ECO:0000313" key="4">
    <source>
        <dbReference type="EMBL" id="KAF7390867.1"/>
    </source>
</evidence>
<dbReference type="Proteomes" id="UP000614350">
    <property type="component" value="Unassembled WGS sequence"/>
</dbReference>
<feature type="compositionally biased region" description="Pro residues" evidence="2">
    <location>
        <begin position="178"/>
        <end position="187"/>
    </location>
</feature>
<keyword evidence="3" id="KW-0812">Transmembrane</keyword>
<dbReference type="EMBL" id="JACSEA010000010">
    <property type="protein sequence ID" value="KAF7390867.1"/>
    <property type="molecule type" value="Genomic_DNA"/>
</dbReference>
<evidence type="ECO:0000256" key="2">
    <source>
        <dbReference type="SAM" id="MobiDB-lite"/>
    </source>
</evidence>
<keyword evidence="3" id="KW-0472">Membrane</keyword>
<proteinExistence type="predicted"/>
<organism evidence="4 5">
    <name type="scientific">Vespula vulgaris</name>
    <name type="common">Yellow jacket</name>
    <name type="synonym">Wasp</name>
    <dbReference type="NCBI Taxonomy" id="7454"/>
    <lineage>
        <taxon>Eukaryota</taxon>
        <taxon>Metazoa</taxon>
        <taxon>Ecdysozoa</taxon>
        <taxon>Arthropoda</taxon>
        <taxon>Hexapoda</taxon>
        <taxon>Insecta</taxon>
        <taxon>Pterygota</taxon>
        <taxon>Neoptera</taxon>
        <taxon>Endopterygota</taxon>
        <taxon>Hymenoptera</taxon>
        <taxon>Apocrita</taxon>
        <taxon>Aculeata</taxon>
        <taxon>Vespoidea</taxon>
        <taxon>Vespidae</taxon>
        <taxon>Vespinae</taxon>
        <taxon>Vespula</taxon>
    </lineage>
</organism>
<sequence>MFSQRPLAQLVRSYPILRHVDIYDRQSFIRAYILDNVIICIFMYVLLYTALWYANKVIKRIKKSNEDLSAILKENQMKLDDLITLKKKKAEYEEIIVKAKGTQKVTVEQLESEMKKLSTELLAATYKMNELEKVVEKCERTQRCCILSTDVGIREIENGEEDEATGEPFGRIKILEPSFPPPMPPEPPPRKYGIFASRPFSGQTPTIAVAAQNKIGFK</sequence>
<gene>
    <name evidence="4" type="ORF">HZH66_009347</name>
</gene>
<keyword evidence="5" id="KW-1185">Reference proteome</keyword>
<evidence type="ECO:0000256" key="3">
    <source>
        <dbReference type="SAM" id="Phobius"/>
    </source>
</evidence>
<evidence type="ECO:0000313" key="5">
    <source>
        <dbReference type="Proteomes" id="UP000614350"/>
    </source>
</evidence>
<evidence type="ECO:0000256" key="1">
    <source>
        <dbReference type="SAM" id="Coils"/>
    </source>
</evidence>
<keyword evidence="1" id="KW-0175">Coiled coil</keyword>
<accession>A0A834JPF2</accession>
<feature type="region of interest" description="Disordered" evidence="2">
    <location>
        <begin position="178"/>
        <end position="199"/>
    </location>
</feature>
<name>A0A834JPF2_VESVU</name>